<dbReference type="PRINTS" id="PR01415">
    <property type="entry name" value="ANKYRIN"/>
</dbReference>
<dbReference type="InterPro" id="IPR036770">
    <property type="entry name" value="Ankyrin_rpt-contain_sf"/>
</dbReference>
<dbReference type="Gene3D" id="1.25.40.20">
    <property type="entry name" value="Ankyrin repeat-containing domain"/>
    <property type="match status" value="1"/>
</dbReference>
<accession>A0AAE1AGM6</accession>
<feature type="repeat" description="ANK" evidence="3">
    <location>
        <begin position="417"/>
        <end position="449"/>
    </location>
</feature>
<feature type="region of interest" description="Disordered" evidence="4">
    <location>
        <begin position="68"/>
        <end position="270"/>
    </location>
</feature>
<evidence type="ECO:0000256" key="1">
    <source>
        <dbReference type="ARBA" id="ARBA00022737"/>
    </source>
</evidence>
<feature type="repeat" description="ANK" evidence="3">
    <location>
        <begin position="551"/>
        <end position="583"/>
    </location>
</feature>
<dbReference type="EMBL" id="JAWDGP010001864">
    <property type="protein sequence ID" value="KAK3787464.1"/>
    <property type="molecule type" value="Genomic_DNA"/>
</dbReference>
<dbReference type="InterPro" id="IPR002110">
    <property type="entry name" value="Ankyrin_rpt"/>
</dbReference>
<dbReference type="PROSITE" id="PS50297">
    <property type="entry name" value="ANK_REP_REGION"/>
    <property type="match status" value="2"/>
</dbReference>
<name>A0AAE1AGM6_9GAST</name>
<evidence type="ECO:0000313" key="5">
    <source>
        <dbReference type="EMBL" id="KAK3787464.1"/>
    </source>
</evidence>
<keyword evidence="2 3" id="KW-0040">ANK repeat</keyword>
<feature type="compositionally biased region" description="Polar residues" evidence="4">
    <location>
        <begin position="678"/>
        <end position="688"/>
    </location>
</feature>
<evidence type="ECO:0000256" key="2">
    <source>
        <dbReference type="ARBA" id="ARBA00023043"/>
    </source>
</evidence>
<feature type="compositionally biased region" description="Basic and acidic residues" evidence="4">
    <location>
        <begin position="667"/>
        <end position="677"/>
    </location>
</feature>
<evidence type="ECO:0000256" key="3">
    <source>
        <dbReference type="PROSITE-ProRule" id="PRU00023"/>
    </source>
</evidence>
<reference evidence="5" key="1">
    <citation type="journal article" date="2023" name="G3 (Bethesda)">
        <title>A reference genome for the long-term kleptoplast-retaining sea slug Elysia crispata morphotype clarki.</title>
        <authorList>
            <person name="Eastman K.E."/>
            <person name="Pendleton A.L."/>
            <person name="Shaikh M.A."/>
            <person name="Suttiyut T."/>
            <person name="Ogas R."/>
            <person name="Tomko P."/>
            <person name="Gavelis G."/>
            <person name="Widhalm J.R."/>
            <person name="Wisecaver J.H."/>
        </authorList>
    </citation>
    <scope>NUCLEOTIDE SEQUENCE</scope>
    <source>
        <strain evidence="5">ECLA1</strain>
    </source>
</reference>
<feature type="region of interest" description="Disordered" evidence="4">
    <location>
        <begin position="667"/>
        <end position="723"/>
    </location>
</feature>
<dbReference type="AlphaFoldDB" id="A0AAE1AGM6"/>
<sequence>MYCAAYQFRPGNASAQEGNYPPACTELHFVEVIGLWLHGAGVDCRALNLRKISTRIQRVTMFNSRRDRLELSSSPNQCDAASYRSPRSRTDSGDRSFSPVRMRTRSPSSRTDSGDRSFSPVRMRTRSPSSRTDSGDRSFSPVRMRTRSPSSRTDSGDRSFSPVRMRTRCPSSRTDSGDRSFSPVRMRTRSPSSRTDSGDRSFSPVRMRARCPSSRTDSGDRSFSPVRMRTRSPSSRTDSGDRSFSPVRMRARCPTASRSRPDPNRRHAGILHQDDNIHPCRENQLDMDLEEVSLRRNRNHKRPRPRRYLENIDIDEHLDLDDIEPDICRDIEICMNDIRTEIDMATNLMQISFQHHFDMEISRPKICKRKMYLENREERRFKDECNIGLIQATERNDLGSVTTFVDRGAGLLYTNADGWTALHIAASKGFSKIADFLISRGLYIDCTTPERKTPLMLAARSNESATVNCLLQKEASLRHTDKEGRTPLMHAAEAAGRDILKMMTDRGADVNLTDNDGKTALIVAAMHKNDAAVNFFVTQNEVDLEKKSKENNWTALHWAVATESEGNIRTLVKAGAALNACSFNKGETPIKLASRLGNRTILRLMHSLEAMSHRRIVYCSDGTEMKCYLFIIGPPLQGEPEEQLPTLSPETQNLFQAMQEELRRQEPALQEERRTRQGELSQALPDTQTHSKKPHTETALSQAMTKQEPSQEAEFDEKAKQLERRKEIQSRRRLIKRKLDPILAGTADDLRNSADSSCVLDQIYPPPLEVKIQVFTLLFLCLETESVRVQNVSCVSVVGINQNPITKKPNRRG</sequence>
<dbReference type="SMART" id="SM00248">
    <property type="entry name" value="ANK"/>
    <property type="match status" value="6"/>
</dbReference>
<evidence type="ECO:0000313" key="6">
    <source>
        <dbReference type="Proteomes" id="UP001283361"/>
    </source>
</evidence>
<feature type="repeat" description="ANK" evidence="3">
    <location>
        <begin position="450"/>
        <end position="482"/>
    </location>
</feature>
<comment type="caution">
    <text evidence="5">The sequence shown here is derived from an EMBL/GenBank/DDBJ whole genome shotgun (WGS) entry which is preliminary data.</text>
</comment>
<evidence type="ECO:0000256" key="4">
    <source>
        <dbReference type="SAM" id="MobiDB-lite"/>
    </source>
</evidence>
<keyword evidence="1" id="KW-0677">Repeat</keyword>
<proteinExistence type="predicted"/>
<organism evidence="5 6">
    <name type="scientific">Elysia crispata</name>
    <name type="common">lettuce slug</name>
    <dbReference type="NCBI Taxonomy" id="231223"/>
    <lineage>
        <taxon>Eukaryota</taxon>
        <taxon>Metazoa</taxon>
        <taxon>Spiralia</taxon>
        <taxon>Lophotrochozoa</taxon>
        <taxon>Mollusca</taxon>
        <taxon>Gastropoda</taxon>
        <taxon>Heterobranchia</taxon>
        <taxon>Euthyneura</taxon>
        <taxon>Panpulmonata</taxon>
        <taxon>Sacoglossa</taxon>
        <taxon>Placobranchoidea</taxon>
        <taxon>Plakobranchidae</taxon>
        <taxon>Elysia</taxon>
    </lineage>
</organism>
<dbReference type="SUPFAM" id="SSF48403">
    <property type="entry name" value="Ankyrin repeat"/>
    <property type="match status" value="1"/>
</dbReference>
<keyword evidence="6" id="KW-1185">Reference proteome</keyword>
<protein>
    <submittedName>
        <fullName evidence="5">Uncharacterized protein</fullName>
    </submittedName>
</protein>
<dbReference type="Proteomes" id="UP001283361">
    <property type="component" value="Unassembled WGS sequence"/>
</dbReference>
<dbReference type="PANTHER" id="PTHR24171">
    <property type="entry name" value="ANKYRIN REPEAT DOMAIN-CONTAINING PROTEIN 39-RELATED"/>
    <property type="match status" value="1"/>
</dbReference>
<dbReference type="Pfam" id="PF12796">
    <property type="entry name" value="Ank_2"/>
    <property type="match status" value="2"/>
</dbReference>
<dbReference type="PROSITE" id="PS50088">
    <property type="entry name" value="ANK_REPEAT"/>
    <property type="match status" value="4"/>
</dbReference>
<feature type="repeat" description="ANK" evidence="3">
    <location>
        <begin position="483"/>
        <end position="515"/>
    </location>
</feature>
<gene>
    <name evidence="5" type="ORF">RRG08_025730</name>
</gene>
<feature type="compositionally biased region" description="Polar residues" evidence="4">
    <location>
        <begin position="698"/>
        <end position="710"/>
    </location>
</feature>